<dbReference type="AlphaFoldDB" id="A0A413RRQ9"/>
<dbReference type="PROSITE" id="PS51257">
    <property type="entry name" value="PROKAR_LIPOPROTEIN"/>
    <property type="match status" value="1"/>
</dbReference>
<organism evidence="3 4">
    <name type="scientific">Cellulomonas rhizosphaerae</name>
    <dbReference type="NCBI Taxonomy" id="2293719"/>
    <lineage>
        <taxon>Bacteria</taxon>
        <taxon>Bacillati</taxon>
        <taxon>Actinomycetota</taxon>
        <taxon>Actinomycetes</taxon>
        <taxon>Micrococcales</taxon>
        <taxon>Cellulomonadaceae</taxon>
        <taxon>Cellulomonas</taxon>
    </lineage>
</organism>
<feature type="non-terminal residue" evidence="3">
    <location>
        <position position="41"/>
    </location>
</feature>
<accession>A0A413RRQ9</accession>
<keyword evidence="2" id="KW-0732">Signal</keyword>
<feature type="chain" id="PRO_5039707975" evidence="2">
    <location>
        <begin position="22"/>
        <end position="41"/>
    </location>
</feature>
<reference evidence="3 4" key="1">
    <citation type="submission" date="2018-08" db="EMBL/GenBank/DDBJ databases">
        <title>Cellulomonas rhizosphaerae sp. nov., a novel actinomycete isolated from soil.</title>
        <authorList>
            <person name="Tian Y."/>
        </authorList>
    </citation>
    <scope>NUCLEOTIDE SEQUENCE [LARGE SCALE GENOMIC DNA]</scope>
    <source>
        <strain evidence="3 4">NEAU-TCZ24</strain>
    </source>
</reference>
<evidence type="ECO:0000313" key="4">
    <source>
        <dbReference type="Proteomes" id="UP000283374"/>
    </source>
</evidence>
<proteinExistence type="predicted"/>
<name>A0A413RRQ9_9CELL</name>
<feature type="signal peptide" evidence="2">
    <location>
        <begin position="1"/>
        <end position="21"/>
    </location>
</feature>
<evidence type="ECO:0000313" key="3">
    <source>
        <dbReference type="EMBL" id="RHA44610.1"/>
    </source>
</evidence>
<evidence type="ECO:0000256" key="1">
    <source>
        <dbReference type="SAM" id="MobiDB-lite"/>
    </source>
</evidence>
<keyword evidence="4" id="KW-1185">Reference proteome</keyword>
<dbReference type="EMBL" id="QWKP01000029">
    <property type="protein sequence ID" value="RHA44610.1"/>
    <property type="molecule type" value="Genomic_DNA"/>
</dbReference>
<evidence type="ECO:0000256" key="2">
    <source>
        <dbReference type="SAM" id="SignalP"/>
    </source>
</evidence>
<sequence>MKILRFAAVGVAAALALTACSSGDDTPSETTKPSTGETSAA</sequence>
<feature type="region of interest" description="Disordered" evidence="1">
    <location>
        <begin position="21"/>
        <end position="41"/>
    </location>
</feature>
<dbReference type="Proteomes" id="UP000283374">
    <property type="component" value="Unassembled WGS sequence"/>
</dbReference>
<gene>
    <name evidence="3" type="ORF">D1825_00345</name>
</gene>
<comment type="caution">
    <text evidence="3">The sequence shown here is derived from an EMBL/GenBank/DDBJ whole genome shotgun (WGS) entry which is preliminary data.</text>
</comment>
<protein>
    <submittedName>
        <fullName evidence="3">Fasciclin domain-containing protein</fullName>
    </submittedName>
</protein>